<dbReference type="AlphaFoldDB" id="A0A1T2XGK4"/>
<gene>
    <name evidence="2" type="ORF">BVG16_07910</name>
</gene>
<comment type="caution">
    <text evidence="2">The sequence shown here is derived from an EMBL/GenBank/DDBJ whole genome shotgun (WGS) entry which is preliminary data.</text>
</comment>
<dbReference type="STRING" id="1324314.BVG16_07910"/>
<reference evidence="2 3" key="1">
    <citation type="submission" date="2017-01" db="EMBL/GenBank/DDBJ databases">
        <title>Genome analysis of Paenibacillus selenitrireducens ES3-24.</title>
        <authorList>
            <person name="Xu D."/>
            <person name="Yao R."/>
            <person name="Zheng S."/>
        </authorList>
    </citation>
    <scope>NUCLEOTIDE SEQUENCE [LARGE SCALE GENOMIC DNA]</scope>
    <source>
        <strain evidence="2 3">ES3-24</strain>
    </source>
</reference>
<proteinExistence type="predicted"/>
<evidence type="ECO:0000313" key="2">
    <source>
        <dbReference type="EMBL" id="OPA79021.1"/>
    </source>
</evidence>
<keyword evidence="3" id="KW-1185">Reference proteome</keyword>
<keyword evidence="1" id="KW-0472">Membrane</keyword>
<dbReference type="OrthoDB" id="2588128at2"/>
<protein>
    <recommendedName>
        <fullName evidence="4">DUF4179 domain-containing protein</fullName>
    </recommendedName>
</protein>
<sequence>MDADEKHFFKLMDQMNPESFTSLEDIDIHETGALDIDALSRIKKKTFQTLNHPTLTSQEPTKAIKKKNIWFTGITAAALLILGVGLSLSTNVQAELRNMLQFIPGFGTVQEKSNDNPTYVLERPISVSLETGELTVEGILMQDDYTLINLYGNETERVKELTLVTDTGDVYPFHPSSISSSSALGPWVGTYSINQAIPRSEKSRFTLRIEDRSIGPFKLVPAHTSETLQGLGPSSEHNGIRIVAVQSALAEEHDQIHLLSQLPEGQEVDSYGKKPLAEDINISLMDHQGKNVDILQDADFVKESRLVFQRPSQDVLPLTLTIPSIRVVDRNAKATVTLSIPEQGTAEVNQTLSLAGFPITFTQVHRLSENEVRIYVNMHFDPNQPKTMQYFAIDALKLDGQSYSTHINESSRALEELNLPIQPGRKSLTFYIQDPLILLQGPWVIPLQP</sequence>
<name>A0A1T2XGK4_9BACL</name>
<feature type="transmembrane region" description="Helical" evidence="1">
    <location>
        <begin position="69"/>
        <end position="88"/>
    </location>
</feature>
<organism evidence="2 3">
    <name type="scientific">Paenibacillus selenitireducens</name>
    <dbReference type="NCBI Taxonomy" id="1324314"/>
    <lineage>
        <taxon>Bacteria</taxon>
        <taxon>Bacillati</taxon>
        <taxon>Bacillota</taxon>
        <taxon>Bacilli</taxon>
        <taxon>Bacillales</taxon>
        <taxon>Paenibacillaceae</taxon>
        <taxon>Paenibacillus</taxon>
    </lineage>
</organism>
<accession>A0A1T2XGK4</accession>
<dbReference type="Proteomes" id="UP000190188">
    <property type="component" value="Unassembled WGS sequence"/>
</dbReference>
<evidence type="ECO:0000256" key="1">
    <source>
        <dbReference type="SAM" id="Phobius"/>
    </source>
</evidence>
<evidence type="ECO:0000313" key="3">
    <source>
        <dbReference type="Proteomes" id="UP000190188"/>
    </source>
</evidence>
<dbReference type="EMBL" id="MSZX01000003">
    <property type="protein sequence ID" value="OPA79021.1"/>
    <property type="molecule type" value="Genomic_DNA"/>
</dbReference>
<dbReference type="RefSeq" id="WP_078498019.1">
    <property type="nucleotide sequence ID" value="NZ_MSZX01000003.1"/>
</dbReference>
<evidence type="ECO:0008006" key="4">
    <source>
        <dbReference type="Google" id="ProtNLM"/>
    </source>
</evidence>
<keyword evidence="1" id="KW-0812">Transmembrane</keyword>
<keyword evidence="1" id="KW-1133">Transmembrane helix</keyword>